<name>A0ABW6AA76_9BACT</name>
<dbReference type="Gene3D" id="3.40.50.410">
    <property type="entry name" value="von Willebrand factor, type A domain"/>
    <property type="match status" value="1"/>
</dbReference>
<dbReference type="Proteomes" id="UP001597511">
    <property type="component" value="Unassembled WGS sequence"/>
</dbReference>
<dbReference type="InterPro" id="IPR002035">
    <property type="entry name" value="VWF_A"/>
</dbReference>
<proteinExistence type="predicted"/>
<dbReference type="Pfam" id="PF13519">
    <property type="entry name" value="VWA_2"/>
    <property type="match status" value="1"/>
</dbReference>
<feature type="domain" description="VWFA" evidence="1">
    <location>
        <begin position="404"/>
        <end position="579"/>
    </location>
</feature>
<dbReference type="InterPro" id="IPR036465">
    <property type="entry name" value="vWFA_dom_sf"/>
</dbReference>
<dbReference type="SMART" id="SM00327">
    <property type="entry name" value="VWA"/>
    <property type="match status" value="1"/>
</dbReference>
<dbReference type="PROSITE" id="PS50234">
    <property type="entry name" value="VWFA"/>
    <property type="match status" value="1"/>
</dbReference>
<organism evidence="2 3">
    <name type="scientific">Terrimonas rubra</name>
    <dbReference type="NCBI Taxonomy" id="1035890"/>
    <lineage>
        <taxon>Bacteria</taxon>
        <taxon>Pseudomonadati</taxon>
        <taxon>Bacteroidota</taxon>
        <taxon>Chitinophagia</taxon>
        <taxon>Chitinophagales</taxon>
        <taxon>Chitinophagaceae</taxon>
        <taxon>Terrimonas</taxon>
    </lineage>
</organism>
<comment type="caution">
    <text evidence="2">The sequence shown here is derived from an EMBL/GenBank/DDBJ whole genome shotgun (WGS) entry which is preliminary data.</text>
</comment>
<sequence>MMVLLSGLLFAQNKRNVTVRTLNTVIDYMDEASRINQLVYFDLLNFSQAYLVNIKKRSPNYWYSKISATARLKSGSYAEFPQIKTDKEGFINDYDATFVPLYRAKNVMDAGIRSNKLNNPAVLSALRAFDVQLDSMVNAFKELVTYIHQKKFDNDDGFIQAQKIIDRLTPLFDGYKKASDHLYQAIENYYTTALKPAATQALIQTAQKELLQSVNLLEQWEQQLYADDDGLRLQNDSQLRALYEEGKQKDSLYLSNTYGYNYLSHGAFPHSRYKMFYSNMPSTIFWFKTDTVYHNKQLQRGVNNYNAFVNRYNWMIHYYNRFIESADGLAISNTLEYSMKMAADVGLDTAQNVLLKKPRIGYRFGLVQPSETEAAVTQTEKPVRIDTVMRTAAATRLQQVQPNHTVYLLDVSNSMLEQDRLDSLKKAILYLVSLQREVDRISVIEFARKPEVILDFIACNNLPLITNKINRLQTKDATNAGEAIVKGYELIDSIGFYAGVTKLMIITDGAFEMDKATRKLLEAKQKSGVILSILLLTKYPQSSTTGYFNKLIRKGRAQVYTLEQNSLQEVLLQEAGTIW</sequence>
<accession>A0ABW6AA76</accession>
<dbReference type="EMBL" id="JBHUOZ010000003">
    <property type="protein sequence ID" value="MFD2921657.1"/>
    <property type="molecule type" value="Genomic_DNA"/>
</dbReference>
<evidence type="ECO:0000313" key="3">
    <source>
        <dbReference type="Proteomes" id="UP001597511"/>
    </source>
</evidence>
<gene>
    <name evidence="2" type="ORF">ACFS6H_18200</name>
</gene>
<dbReference type="SUPFAM" id="SSF53300">
    <property type="entry name" value="vWA-like"/>
    <property type="match status" value="1"/>
</dbReference>
<evidence type="ECO:0000313" key="2">
    <source>
        <dbReference type="EMBL" id="MFD2921657.1"/>
    </source>
</evidence>
<dbReference type="RefSeq" id="WP_386102394.1">
    <property type="nucleotide sequence ID" value="NZ_JBHUOZ010000003.1"/>
</dbReference>
<protein>
    <submittedName>
        <fullName evidence="2">VWA domain-containing protein</fullName>
    </submittedName>
</protein>
<reference evidence="3" key="1">
    <citation type="journal article" date="2019" name="Int. J. Syst. Evol. Microbiol.">
        <title>The Global Catalogue of Microorganisms (GCM) 10K type strain sequencing project: providing services to taxonomists for standard genome sequencing and annotation.</title>
        <authorList>
            <consortium name="The Broad Institute Genomics Platform"/>
            <consortium name="The Broad Institute Genome Sequencing Center for Infectious Disease"/>
            <person name="Wu L."/>
            <person name="Ma J."/>
        </authorList>
    </citation>
    <scope>NUCLEOTIDE SEQUENCE [LARGE SCALE GENOMIC DNA]</scope>
    <source>
        <strain evidence="3">KCTC 23299</strain>
    </source>
</reference>
<keyword evidence="3" id="KW-1185">Reference proteome</keyword>
<evidence type="ECO:0000259" key="1">
    <source>
        <dbReference type="PROSITE" id="PS50234"/>
    </source>
</evidence>